<keyword evidence="3" id="KW-1185">Reference proteome</keyword>
<gene>
    <name evidence="2" type="ORF">HNP48_006857</name>
</gene>
<dbReference type="GO" id="GO:0005737">
    <property type="term" value="C:cytoplasm"/>
    <property type="evidence" value="ECO:0007669"/>
    <property type="project" value="TreeGrafter"/>
</dbReference>
<accession>A0A7X0PLQ6</accession>
<proteinExistence type="predicted"/>
<dbReference type="Proteomes" id="UP000575083">
    <property type="component" value="Unassembled WGS sequence"/>
</dbReference>
<dbReference type="Gene3D" id="2.130.10.30">
    <property type="entry name" value="Regulator of chromosome condensation 1/beta-lactamase-inhibitor protein II"/>
    <property type="match status" value="2"/>
</dbReference>
<organism evidence="2 3">
    <name type="scientific">Acidovorax soli</name>
    <dbReference type="NCBI Taxonomy" id="592050"/>
    <lineage>
        <taxon>Bacteria</taxon>
        <taxon>Pseudomonadati</taxon>
        <taxon>Pseudomonadota</taxon>
        <taxon>Betaproteobacteria</taxon>
        <taxon>Burkholderiales</taxon>
        <taxon>Comamonadaceae</taxon>
        <taxon>Acidovorax</taxon>
    </lineage>
</organism>
<dbReference type="PANTHER" id="PTHR45982">
    <property type="entry name" value="REGULATOR OF CHROMOSOME CONDENSATION"/>
    <property type="match status" value="1"/>
</dbReference>
<dbReference type="RefSeq" id="WP_184865839.1">
    <property type="nucleotide sequence ID" value="NZ_JACHLK010000029.1"/>
</dbReference>
<protein>
    <recommendedName>
        <fullName evidence="4">Regulator of chromosome condensation (RCC1) repeat-containing protein</fullName>
    </recommendedName>
</protein>
<sequence length="616" mass="62995">MNDKSHPFFAPRPVRRLLAIAAVVLPAALLPPAAMATTVTLSMGYGHGCSVSDTGQPTCWGSLAVQPLPYEAYASEVRVGRGFSCARAGVAVRCWGSNALSQLGVPIDEAPWGRTLRGLRQVAQIAVGAQHACATDSDDLVSCWGDGSQGQIGHAVATTTAEALRVEGMSQIVQVAAGRASTCGVGRHDHKVVCVGAGSGLAGAAEDPRAPRTVPGISDALEVSLFDSHACVLRYQGKVSCWGSNQHGELGLPASSGLQTTPVEVTHLAAAAKGVAVGSGYSCALLVNGAVQCWGNNAHGQLGTALGDGTGRVTGITDATAISAGQTAACAVLQGGYVQCWGEGTGWSSAPCRVPGGLYPGHPASWGPTVEPAICRPQGAAAPMAVQGLGAAGDAAQVMDWAETTLPQTFAAPQTGGTAPDAAGSMLHLRRYPGGHALAVNAHGTPHLLYQGPLGEAGVLDLGPLGRWLDEARQDEGLRSGMQLQAVPWLDSMPAIAGWPCRYFRLPYGIRGGAGGLPEDVLTTAVRVQIRGDQALELPTGPGARGSILTTPTDWVEGHVPQTGFPVPPGRAPEVVISGSAAGCPAAVARGDMVDVTVLYTLGQRKGLLRTRAQVR</sequence>
<dbReference type="EMBL" id="JACHLK010000029">
    <property type="protein sequence ID" value="MBB6564131.1"/>
    <property type="molecule type" value="Genomic_DNA"/>
</dbReference>
<evidence type="ECO:0000313" key="3">
    <source>
        <dbReference type="Proteomes" id="UP000575083"/>
    </source>
</evidence>
<dbReference type="InterPro" id="IPR051553">
    <property type="entry name" value="Ran_GTPase-activating"/>
</dbReference>
<comment type="caution">
    <text evidence="2">The sequence shown here is derived from an EMBL/GenBank/DDBJ whole genome shotgun (WGS) entry which is preliminary data.</text>
</comment>
<feature type="signal peptide" evidence="1">
    <location>
        <begin position="1"/>
        <end position="36"/>
    </location>
</feature>
<dbReference type="InterPro" id="IPR009091">
    <property type="entry name" value="RCC1/BLIP-II"/>
</dbReference>
<dbReference type="AlphaFoldDB" id="A0A7X0PLQ6"/>
<dbReference type="InterPro" id="IPR000408">
    <property type="entry name" value="Reg_chr_condens"/>
</dbReference>
<evidence type="ECO:0008006" key="4">
    <source>
        <dbReference type="Google" id="ProtNLM"/>
    </source>
</evidence>
<dbReference type="PRINTS" id="PR00633">
    <property type="entry name" value="RCCNDNSATION"/>
</dbReference>
<evidence type="ECO:0000256" key="1">
    <source>
        <dbReference type="SAM" id="SignalP"/>
    </source>
</evidence>
<dbReference type="Pfam" id="PF13540">
    <property type="entry name" value="RCC1_2"/>
    <property type="match status" value="3"/>
</dbReference>
<reference evidence="2 3" key="1">
    <citation type="submission" date="2020-08" db="EMBL/GenBank/DDBJ databases">
        <title>Functional genomics of gut bacteria from endangered species of beetles.</title>
        <authorList>
            <person name="Carlos-Shanley C."/>
        </authorList>
    </citation>
    <scope>NUCLEOTIDE SEQUENCE [LARGE SCALE GENOMIC DNA]</scope>
    <source>
        <strain evidence="2 3">S00198</strain>
    </source>
</reference>
<dbReference type="PROSITE" id="PS50012">
    <property type="entry name" value="RCC1_3"/>
    <property type="match status" value="2"/>
</dbReference>
<dbReference type="PANTHER" id="PTHR45982:SF1">
    <property type="entry name" value="REGULATOR OF CHROMOSOME CONDENSATION"/>
    <property type="match status" value="1"/>
</dbReference>
<name>A0A7X0PLQ6_9BURK</name>
<keyword evidence="1" id="KW-0732">Signal</keyword>
<dbReference type="SUPFAM" id="SSF50985">
    <property type="entry name" value="RCC1/BLIP-II"/>
    <property type="match status" value="1"/>
</dbReference>
<dbReference type="GO" id="GO:0005085">
    <property type="term" value="F:guanyl-nucleotide exchange factor activity"/>
    <property type="evidence" value="ECO:0007669"/>
    <property type="project" value="TreeGrafter"/>
</dbReference>
<feature type="chain" id="PRO_5030601331" description="Regulator of chromosome condensation (RCC1) repeat-containing protein" evidence="1">
    <location>
        <begin position="37"/>
        <end position="616"/>
    </location>
</feature>
<evidence type="ECO:0000313" key="2">
    <source>
        <dbReference type="EMBL" id="MBB6564131.1"/>
    </source>
</evidence>